<proteinExistence type="predicted"/>
<dbReference type="AlphaFoldDB" id="A0A4S3PWF5"/>
<feature type="transmembrane region" description="Helical" evidence="1">
    <location>
        <begin position="21"/>
        <end position="45"/>
    </location>
</feature>
<keyword evidence="1" id="KW-0472">Membrane</keyword>
<name>A0A4S3PWF5_9BACI</name>
<dbReference type="OrthoDB" id="2855047at2"/>
<accession>A0A4S3PWF5</accession>
<organism evidence="2 3">
    <name type="scientific">Bacillus timonensis</name>
    <dbReference type="NCBI Taxonomy" id="1033734"/>
    <lineage>
        <taxon>Bacteria</taxon>
        <taxon>Bacillati</taxon>
        <taxon>Bacillota</taxon>
        <taxon>Bacilli</taxon>
        <taxon>Bacillales</taxon>
        <taxon>Bacillaceae</taxon>
        <taxon>Bacillus</taxon>
    </lineage>
</organism>
<protein>
    <recommendedName>
        <fullName evidence="4">DUF304 domain-containing protein</fullName>
    </recommendedName>
</protein>
<dbReference type="Proteomes" id="UP000306477">
    <property type="component" value="Unassembled WGS sequence"/>
</dbReference>
<gene>
    <name evidence="2" type="ORF">E1I69_05035</name>
</gene>
<sequence length="175" mass="19022">MNNYLIPNRNGVGLVYKKGGAGCLYMGAGVGLIASIVVLIIAGTLGTFKGFIGIIIGVIGVLFTGGAILRLVSVLSKSKVLIKVEDGHLINLKNRVPLADITDVFYGWHAEKLSGGVFQNLVVTTTNGKKHYYSYYNLIPDHVMKQLVEEYILPNANPTCKSEKKRKNSSEILKL</sequence>
<dbReference type="RefSeq" id="WP_136378506.1">
    <property type="nucleotide sequence ID" value="NZ_SLUB01000005.1"/>
</dbReference>
<evidence type="ECO:0000313" key="2">
    <source>
        <dbReference type="EMBL" id="THE14179.1"/>
    </source>
</evidence>
<keyword evidence="1" id="KW-1133">Transmembrane helix</keyword>
<dbReference type="Pfam" id="PF17353">
    <property type="entry name" value="DUF5381"/>
    <property type="match status" value="1"/>
</dbReference>
<evidence type="ECO:0000256" key="1">
    <source>
        <dbReference type="SAM" id="Phobius"/>
    </source>
</evidence>
<dbReference type="EMBL" id="SLUB01000005">
    <property type="protein sequence ID" value="THE14179.1"/>
    <property type="molecule type" value="Genomic_DNA"/>
</dbReference>
<keyword evidence="3" id="KW-1185">Reference proteome</keyword>
<keyword evidence="1" id="KW-0812">Transmembrane</keyword>
<reference evidence="2 3" key="1">
    <citation type="journal article" date="2019" name="Indoor Air">
        <title>Impacts of indoor surface finishes on bacterial viability.</title>
        <authorList>
            <person name="Hu J."/>
            <person name="Maamar S.B."/>
            <person name="Glawe A.J."/>
            <person name="Gottel N."/>
            <person name="Gilbert J.A."/>
            <person name="Hartmann E.M."/>
        </authorList>
    </citation>
    <scope>NUCLEOTIDE SEQUENCE [LARGE SCALE GENOMIC DNA]</scope>
    <source>
        <strain evidence="2 3">AF060A6</strain>
    </source>
</reference>
<dbReference type="InterPro" id="IPR035324">
    <property type="entry name" value="DUF5381"/>
</dbReference>
<evidence type="ECO:0000313" key="3">
    <source>
        <dbReference type="Proteomes" id="UP000306477"/>
    </source>
</evidence>
<comment type="caution">
    <text evidence="2">The sequence shown here is derived from an EMBL/GenBank/DDBJ whole genome shotgun (WGS) entry which is preliminary data.</text>
</comment>
<evidence type="ECO:0008006" key="4">
    <source>
        <dbReference type="Google" id="ProtNLM"/>
    </source>
</evidence>
<feature type="transmembrane region" description="Helical" evidence="1">
    <location>
        <begin position="51"/>
        <end position="72"/>
    </location>
</feature>